<evidence type="ECO:0000256" key="1">
    <source>
        <dbReference type="SAM" id="MobiDB-lite"/>
    </source>
</evidence>
<reference evidence="3 4" key="1">
    <citation type="submission" date="2023-06" db="EMBL/GenBank/DDBJ databases">
        <authorList>
            <person name="Feng G."/>
            <person name="Li J."/>
            <person name="Zhu H."/>
        </authorList>
    </citation>
    <scope>NUCLEOTIDE SEQUENCE [LARGE SCALE GENOMIC DNA]</scope>
    <source>
        <strain evidence="3 4">RHCJP20</strain>
    </source>
</reference>
<protein>
    <recommendedName>
        <fullName evidence="5">DUF4190 domain-containing protein</fullName>
    </recommendedName>
</protein>
<feature type="transmembrane region" description="Helical" evidence="2">
    <location>
        <begin position="86"/>
        <end position="112"/>
    </location>
</feature>
<evidence type="ECO:0008006" key="5">
    <source>
        <dbReference type="Google" id="ProtNLM"/>
    </source>
</evidence>
<comment type="caution">
    <text evidence="3">The sequence shown here is derived from an EMBL/GenBank/DDBJ whole genome shotgun (WGS) entry which is preliminary data.</text>
</comment>
<organism evidence="3 4">
    <name type="scientific">Curtobacterium subtropicum</name>
    <dbReference type="NCBI Taxonomy" id="3055138"/>
    <lineage>
        <taxon>Bacteria</taxon>
        <taxon>Bacillati</taxon>
        <taxon>Actinomycetota</taxon>
        <taxon>Actinomycetes</taxon>
        <taxon>Micrococcales</taxon>
        <taxon>Microbacteriaceae</taxon>
        <taxon>Curtobacterium</taxon>
    </lineage>
</organism>
<feature type="transmembrane region" description="Helical" evidence="2">
    <location>
        <begin position="27"/>
        <end position="46"/>
    </location>
</feature>
<feature type="region of interest" description="Disordered" evidence="1">
    <location>
        <begin position="164"/>
        <end position="193"/>
    </location>
</feature>
<dbReference type="EMBL" id="JAUCMM010000004">
    <property type="protein sequence ID" value="MDM7888513.1"/>
    <property type="molecule type" value="Genomic_DNA"/>
</dbReference>
<dbReference type="Proteomes" id="UP001235720">
    <property type="component" value="Unassembled WGS sequence"/>
</dbReference>
<dbReference type="RefSeq" id="WP_289470134.1">
    <property type="nucleotide sequence ID" value="NZ_JAUCMM010000004.1"/>
</dbReference>
<feature type="compositionally biased region" description="Low complexity" evidence="1">
    <location>
        <begin position="166"/>
        <end position="191"/>
    </location>
</feature>
<gene>
    <name evidence="3" type="ORF">QUG98_08595</name>
</gene>
<keyword evidence="2" id="KW-0812">Transmembrane</keyword>
<sequence length="284" mass="28718">MPPLYAPSPLLTASSATDCVPRRARPWAFATLSMLLGLGSVVLALVEPQHQGVPSGFIVSTIGVTAIACGVQAVRRARWGSVLSRAFGRVGIILGSVGSALMLYALLAFGLVSVGVQLPALSLPSLPSTTNLGPSVAGVDLDSTDRAVAGDSQDLPAVAESDTGTAALPPAADPAAVPESSGGQSSGTSTLEGERNALTQSAGTLSFVMRQHFPSGVYPTELVVAEQPSRLTLIDGTGLASLPEGTRVLYSVAANRTAWSVTLVGAQHGSVVTYSSAVGTVQVG</sequence>
<evidence type="ECO:0000313" key="4">
    <source>
        <dbReference type="Proteomes" id="UP001235720"/>
    </source>
</evidence>
<proteinExistence type="predicted"/>
<keyword evidence="2" id="KW-0472">Membrane</keyword>
<name>A0ABT7TG12_9MICO</name>
<keyword evidence="4" id="KW-1185">Reference proteome</keyword>
<keyword evidence="2" id="KW-1133">Transmembrane helix</keyword>
<evidence type="ECO:0000313" key="3">
    <source>
        <dbReference type="EMBL" id="MDM7888513.1"/>
    </source>
</evidence>
<feature type="transmembrane region" description="Helical" evidence="2">
    <location>
        <begin position="52"/>
        <end position="74"/>
    </location>
</feature>
<accession>A0ABT7TG12</accession>
<evidence type="ECO:0000256" key="2">
    <source>
        <dbReference type="SAM" id="Phobius"/>
    </source>
</evidence>